<keyword evidence="3" id="KW-1185">Reference proteome</keyword>
<dbReference type="InterPro" id="IPR029057">
    <property type="entry name" value="PRTase-like"/>
</dbReference>
<organism evidence="2 3">
    <name type="scientific">Streptomyces coryli</name>
    <dbReference type="NCBI Taxonomy" id="1128680"/>
    <lineage>
        <taxon>Bacteria</taxon>
        <taxon>Bacillati</taxon>
        <taxon>Actinomycetota</taxon>
        <taxon>Actinomycetes</taxon>
        <taxon>Kitasatosporales</taxon>
        <taxon>Streptomycetaceae</taxon>
        <taxon>Streptomyces</taxon>
    </lineage>
</organism>
<dbReference type="Gene3D" id="3.40.50.2020">
    <property type="match status" value="1"/>
</dbReference>
<sequence>MSGRASENWTGEWVEERLGVTLSGPPELRDLVGLALRRNPRRAHLLVSNVLGKHVPQDPSVVYGAGVRLGRAVRAALGAEDAGRSVVLGYAETATGLGHSAADGLGAAAYLHSTRRRVPGVRQAGGFEEEHSHATSHLVLPEDEGLLAGGGPLVLVDDELSTGRTICNTIAALQAACERERYVVAALVDMRSAGDRQAMEKFAADLGARVDVVALAGGEVVLPEDVLSRGQALVAEADAAVPT</sequence>
<keyword evidence="2" id="KW-0328">Glycosyltransferase</keyword>
<evidence type="ECO:0000313" key="2">
    <source>
        <dbReference type="EMBL" id="NGN70300.1"/>
    </source>
</evidence>
<gene>
    <name evidence="2" type="ORF">G5C51_41260</name>
</gene>
<dbReference type="CDD" id="cd06223">
    <property type="entry name" value="PRTases_typeI"/>
    <property type="match status" value="1"/>
</dbReference>
<dbReference type="Proteomes" id="UP000481583">
    <property type="component" value="Unassembled WGS sequence"/>
</dbReference>
<feature type="domain" description="Orotate phosphoribosyltransferase-like" evidence="1">
    <location>
        <begin position="31"/>
        <end position="218"/>
    </location>
</feature>
<protein>
    <submittedName>
        <fullName evidence="2">Phosphoribosyltransferase</fullName>
    </submittedName>
</protein>
<reference evidence="2 3" key="1">
    <citation type="submission" date="2020-02" db="EMBL/GenBank/DDBJ databases">
        <title>Whole-genome analyses of novel actinobacteria.</title>
        <authorList>
            <person name="Sahin N."/>
        </authorList>
    </citation>
    <scope>NUCLEOTIDE SEQUENCE [LARGE SCALE GENOMIC DNA]</scope>
    <source>
        <strain evidence="2 3">A7024</strain>
    </source>
</reference>
<dbReference type="InterPro" id="IPR000836">
    <property type="entry name" value="PRTase_dom"/>
</dbReference>
<dbReference type="EMBL" id="JAAKZV010000466">
    <property type="protein sequence ID" value="NGN70300.1"/>
    <property type="molecule type" value="Genomic_DNA"/>
</dbReference>
<proteinExistence type="predicted"/>
<dbReference type="RefSeq" id="WP_206314872.1">
    <property type="nucleotide sequence ID" value="NZ_JAAKZV010000466.1"/>
</dbReference>
<name>A0A6G4UEJ6_9ACTN</name>
<evidence type="ECO:0000313" key="3">
    <source>
        <dbReference type="Proteomes" id="UP000481583"/>
    </source>
</evidence>
<evidence type="ECO:0000259" key="1">
    <source>
        <dbReference type="Pfam" id="PF15609"/>
    </source>
</evidence>
<dbReference type="InterPro" id="IPR041688">
    <property type="entry name" value="PRTase_2"/>
</dbReference>
<feature type="non-terminal residue" evidence="2">
    <location>
        <position position="243"/>
    </location>
</feature>
<dbReference type="GO" id="GO:0016757">
    <property type="term" value="F:glycosyltransferase activity"/>
    <property type="evidence" value="ECO:0007669"/>
    <property type="project" value="UniProtKB-KW"/>
</dbReference>
<dbReference type="SUPFAM" id="SSF53271">
    <property type="entry name" value="PRTase-like"/>
    <property type="match status" value="1"/>
</dbReference>
<comment type="caution">
    <text evidence="2">The sequence shown here is derived from an EMBL/GenBank/DDBJ whole genome shotgun (WGS) entry which is preliminary data.</text>
</comment>
<accession>A0A6G4UEJ6</accession>
<dbReference type="AlphaFoldDB" id="A0A6G4UEJ6"/>
<keyword evidence="2" id="KW-0808">Transferase</keyword>
<dbReference type="Pfam" id="PF15609">
    <property type="entry name" value="PRTase_2"/>
    <property type="match status" value="1"/>
</dbReference>